<dbReference type="EMBL" id="JAJJHW010002585">
    <property type="protein sequence ID" value="KAH8372086.1"/>
    <property type="molecule type" value="Genomic_DNA"/>
</dbReference>
<evidence type="ECO:0000313" key="2">
    <source>
        <dbReference type="EMBL" id="KAH8372086.1"/>
    </source>
</evidence>
<proteinExistence type="predicted"/>
<evidence type="ECO:0000313" key="3">
    <source>
        <dbReference type="Proteomes" id="UP001200034"/>
    </source>
</evidence>
<evidence type="ECO:0000256" key="1">
    <source>
        <dbReference type="SAM" id="MobiDB-lite"/>
    </source>
</evidence>
<keyword evidence="3" id="KW-1185">Reference proteome</keyword>
<dbReference type="AlphaFoldDB" id="A0AAD4K475"/>
<dbReference type="Proteomes" id="UP001200034">
    <property type="component" value="Unassembled WGS sequence"/>
</dbReference>
<reference evidence="2" key="1">
    <citation type="journal article" date="2021" name="Mol. Ecol. Resour.">
        <title>Phylogenomic analyses of the genus Drosophila reveals genomic signals of climate adaptation.</title>
        <authorList>
            <person name="Li F."/>
            <person name="Rane R.V."/>
            <person name="Luria V."/>
            <person name="Xiong Z."/>
            <person name="Chen J."/>
            <person name="Li Z."/>
            <person name="Catullo R.A."/>
            <person name="Griffin P.C."/>
            <person name="Schiffer M."/>
            <person name="Pearce S."/>
            <person name="Lee S.F."/>
            <person name="McElroy K."/>
            <person name="Stocker A."/>
            <person name="Shirriffs J."/>
            <person name="Cockerell F."/>
            <person name="Coppin C."/>
            <person name="Sgro C.M."/>
            <person name="Karger A."/>
            <person name="Cain J.W."/>
            <person name="Weber J.A."/>
            <person name="Santpere G."/>
            <person name="Kirschner M.W."/>
            <person name="Hoffmann A.A."/>
            <person name="Oakeshott J.G."/>
            <person name="Zhang G."/>
        </authorList>
    </citation>
    <scope>NUCLEOTIDE SEQUENCE</scope>
    <source>
        <strain evidence="2">BGI-SZ-2011g</strain>
    </source>
</reference>
<gene>
    <name evidence="2" type="ORF">KR093_010046</name>
</gene>
<feature type="region of interest" description="Disordered" evidence="1">
    <location>
        <begin position="1"/>
        <end position="31"/>
    </location>
</feature>
<name>A0AAD4K475_9MUSC</name>
<feature type="compositionally biased region" description="Polar residues" evidence="1">
    <location>
        <begin position="18"/>
        <end position="28"/>
    </location>
</feature>
<accession>A0AAD4K475</accession>
<sequence>MAQNVDQELASMLDHSNVVPSTKATSKFSRSKGIDSNPLYASYENTDLSLWQTRDGRVKKKKLTQKRTILKKPILQQLKNKTSSETKDWLQSNMNELVDITTWSQRKGSDKATKSKPVAYNMNEMEKECDQVMSEMDDMPGSSENQVSELISYFDDIVHIPKKMSAMAESMYS</sequence>
<comment type="caution">
    <text evidence="2">The sequence shown here is derived from an EMBL/GenBank/DDBJ whole genome shotgun (WGS) entry which is preliminary data.</text>
</comment>
<protein>
    <recommendedName>
        <fullName evidence="4">Peroxide-inducible transcript 1 protein</fullName>
    </recommendedName>
</protein>
<organism evidence="2 3">
    <name type="scientific">Drosophila rubida</name>
    <dbReference type="NCBI Taxonomy" id="30044"/>
    <lineage>
        <taxon>Eukaryota</taxon>
        <taxon>Metazoa</taxon>
        <taxon>Ecdysozoa</taxon>
        <taxon>Arthropoda</taxon>
        <taxon>Hexapoda</taxon>
        <taxon>Insecta</taxon>
        <taxon>Pterygota</taxon>
        <taxon>Neoptera</taxon>
        <taxon>Endopterygota</taxon>
        <taxon>Diptera</taxon>
        <taxon>Brachycera</taxon>
        <taxon>Muscomorpha</taxon>
        <taxon>Ephydroidea</taxon>
        <taxon>Drosophilidae</taxon>
        <taxon>Drosophila</taxon>
    </lineage>
</organism>
<evidence type="ECO:0008006" key="4">
    <source>
        <dbReference type="Google" id="ProtNLM"/>
    </source>
</evidence>